<evidence type="ECO:0000256" key="5">
    <source>
        <dbReference type="ARBA" id="ARBA00023235"/>
    </source>
</evidence>
<dbReference type="InterPro" id="IPR001753">
    <property type="entry name" value="Enoyl-CoA_hydra/iso"/>
</dbReference>
<dbReference type="Pfam" id="PF00378">
    <property type="entry name" value="ECH_1"/>
    <property type="match status" value="1"/>
</dbReference>
<dbReference type="Gene3D" id="1.10.12.10">
    <property type="entry name" value="Lyase 2-enoyl-coa Hydratase, Chain A, domain 2"/>
    <property type="match status" value="1"/>
</dbReference>
<keyword evidence="4" id="KW-0443">Lipid metabolism</keyword>
<evidence type="ECO:0000313" key="7">
    <source>
        <dbReference type="EMBL" id="NTS63867.1"/>
    </source>
</evidence>
<protein>
    <submittedName>
        <fullName evidence="7">Crotonase/enoyl-CoA hydratase family protein</fullName>
    </submittedName>
</protein>
<proteinExistence type="inferred from homology"/>
<comment type="similarity">
    <text evidence="2 6">Belongs to the enoyl-CoA hydratase/isomerase family.</text>
</comment>
<dbReference type="RefSeq" id="WP_174191959.1">
    <property type="nucleotide sequence ID" value="NZ_JABULH010000001.1"/>
</dbReference>
<dbReference type="EMBL" id="JABULH010000001">
    <property type="protein sequence ID" value="NTS63867.1"/>
    <property type="molecule type" value="Genomic_DNA"/>
</dbReference>
<dbReference type="InterPro" id="IPR029045">
    <property type="entry name" value="ClpP/crotonase-like_dom_sf"/>
</dbReference>
<organism evidence="7 8">
    <name type="scientific">Sphingomonas hominis</name>
    <dbReference type="NCBI Taxonomy" id="2741495"/>
    <lineage>
        <taxon>Bacteria</taxon>
        <taxon>Pseudomonadati</taxon>
        <taxon>Pseudomonadota</taxon>
        <taxon>Alphaproteobacteria</taxon>
        <taxon>Sphingomonadales</taxon>
        <taxon>Sphingomonadaceae</taxon>
        <taxon>Sphingomonas</taxon>
    </lineage>
</organism>
<dbReference type="PANTHER" id="PTHR43149:SF1">
    <property type="entry name" value="DELTA(3,5)-DELTA(2,4)-DIENOYL-COA ISOMERASE, MITOCHONDRIAL"/>
    <property type="match status" value="1"/>
</dbReference>
<dbReference type="PROSITE" id="PS00166">
    <property type="entry name" value="ENOYL_COA_HYDRATASE"/>
    <property type="match status" value="1"/>
</dbReference>
<comment type="pathway">
    <text evidence="1">Lipid metabolism; fatty acid beta-oxidation.</text>
</comment>
<dbReference type="InterPro" id="IPR045002">
    <property type="entry name" value="Ech1-like"/>
</dbReference>
<dbReference type="InterPro" id="IPR014748">
    <property type="entry name" value="Enoyl-CoA_hydra_C"/>
</dbReference>
<evidence type="ECO:0000313" key="8">
    <source>
        <dbReference type="Proteomes" id="UP000621447"/>
    </source>
</evidence>
<dbReference type="Proteomes" id="UP000621447">
    <property type="component" value="Unassembled WGS sequence"/>
</dbReference>
<dbReference type="CDD" id="cd06558">
    <property type="entry name" value="crotonase-like"/>
    <property type="match status" value="1"/>
</dbReference>
<reference evidence="7 8" key="1">
    <citation type="submission" date="2020-06" db="EMBL/GenBank/DDBJ databases">
        <title>Sphingomonas hominis sp. nov., a member of the Sphingomonas, isolated from the hair of a 22-year-old girl.</title>
        <authorList>
            <person name="Zhang D.-F."/>
            <person name="Cui X.-W."/>
        </authorList>
    </citation>
    <scope>NUCLEOTIDE SEQUENCE [LARGE SCALE GENOMIC DNA]</scope>
    <source>
        <strain evidence="7 8">HHU CXW</strain>
    </source>
</reference>
<gene>
    <name evidence="7" type="ORF">HRV97_01660</name>
</gene>
<evidence type="ECO:0000256" key="3">
    <source>
        <dbReference type="ARBA" id="ARBA00022832"/>
    </source>
</evidence>
<keyword evidence="3" id="KW-0276">Fatty acid metabolism</keyword>
<evidence type="ECO:0000256" key="4">
    <source>
        <dbReference type="ARBA" id="ARBA00023098"/>
    </source>
</evidence>
<sequence length="268" mass="28892">MTDIEPSEVADRVSITLADGIADVRLTRADKMNALDPAMFAALIDAIERLKTMRGVRAVVLSGEGRAFCAGLDMASMAGGGSGLKLDERTHGIANTAQYVCTGWRDLGAPVIAAVHGVAMGGGFQLLSGADIRVAHPATRMAIRETYWGLVPDMGGFVLWRGTAREDVLRELVYTSREFTAAEAQGWGLVTHLDDDPHARAMSIAREIAVRSPKAVRASKRIFHAVPDMDAAAILLAESEEQVALIRQPEQIEAVRANMEKRAPVFED</sequence>
<dbReference type="InterPro" id="IPR018376">
    <property type="entry name" value="Enoyl-CoA_hyd/isom_CS"/>
</dbReference>
<accession>A0ABX2JL82</accession>
<evidence type="ECO:0000256" key="1">
    <source>
        <dbReference type="ARBA" id="ARBA00005005"/>
    </source>
</evidence>
<dbReference type="SUPFAM" id="SSF52096">
    <property type="entry name" value="ClpP/crotonase"/>
    <property type="match status" value="1"/>
</dbReference>
<keyword evidence="5" id="KW-0413">Isomerase</keyword>
<comment type="caution">
    <text evidence="7">The sequence shown here is derived from an EMBL/GenBank/DDBJ whole genome shotgun (WGS) entry which is preliminary data.</text>
</comment>
<dbReference type="NCBIfam" id="NF005699">
    <property type="entry name" value="PRK07509.1"/>
    <property type="match status" value="1"/>
</dbReference>
<evidence type="ECO:0000256" key="2">
    <source>
        <dbReference type="ARBA" id="ARBA00005254"/>
    </source>
</evidence>
<keyword evidence="8" id="KW-1185">Reference proteome</keyword>
<name>A0ABX2JL82_9SPHN</name>
<dbReference type="PANTHER" id="PTHR43149">
    <property type="entry name" value="ENOYL-COA HYDRATASE"/>
    <property type="match status" value="1"/>
</dbReference>
<dbReference type="Gene3D" id="3.90.226.10">
    <property type="entry name" value="2-enoyl-CoA Hydratase, Chain A, domain 1"/>
    <property type="match status" value="1"/>
</dbReference>
<evidence type="ECO:0000256" key="6">
    <source>
        <dbReference type="RuleBase" id="RU003707"/>
    </source>
</evidence>